<evidence type="ECO:0000256" key="12">
    <source>
        <dbReference type="ARBA" id="ARBA00023136"/>
    </source>
</evidence>
<protein>
    <recommendedName>
        <fullName evidence="18">Cytochrome P450</fullName>
    </recommendedName>
</protein>
<reference evidence="16 17" key="1">
    <citation type="submission" date="2024-04" db="EMBL/GenBank/DDBJ databases">
        <authorList>
            <person name="Waldvogel A.-M."/>
            <person name="Schoenle A."/>
        </authorList>
    </citation>
    <scope>NUCLEOTIDE SEQUENCE [LARGE SCALE GENOMIC DNA]</scope>
</reference>
<evidence type="ECO:0000256" key="11">
    <source>
        <dbReference type="ARBA" id="ARBA00023033"/>
    </source>
</evidence>
<keyword evidence="17" id="KW-1185">Reference proteome</keyword>
<dbReference type="InterPro" id="IPR001128">
    <property type="entry name" value="Cyt_P450"/>
</dbReference>
<dbReference type="PANTHER" id="PTHR24300:SF319">
    <property type="entry name" value="CYTOCHROME P450, FAMILY 2, SUBFAMILY AC, POLYPEPTIDE 1"/>
    <property type="match status" value="1"/>
</dbReference>
<keyword evidence="15" id="KW-1133">Transmembrane helix</keyword>
<dbReference type="GO" id="GO:0005789">
    <property type="term" value="C:endoplasmic reticulum membrane"/>
    <property type="evidence" value="ECO:0007669"/>
    <property type="project" value="UniProtKB-SubCell"/>
</dbReference>
<dbReference type="GO" id="GO:0006082">
    <property type="term" value="P:organic acid metabolic process"/>
    <property type="evidence" value="ECO:0007669"/>
    <property type="project" value="TreeGrafter"/>
</dbReference>
<keyword evidence="7" id="KW-0256">Endoplasmic reticulum</keyword>
<evidence type="ECO:0000256" key="6">
    <source>
        <dbReference type="ARBA" id="ARBA00022723"/>
    </source>
</evidence>
<dbReference type="PRINTS" id="PR00385">
    <property type="entry name" value="P450"/>
</dbReference>
<dbReference type="GO" id="GO:0046222">
    <property type="term" value="P:aflatoxin metabolic process"/>
    <property type="evidence" value="ECO:0007669"/>
    <property type="project" value="UniProtKB-ARBA"/>
</dbReference>
<name>A0AAV2KJL4_KNICA</name>
<organism evidence="16 17">
    <name type="scientific">Knipowitschia caucasica</name>
    <name type="common">Caucasian dwarf goby</name>
    <name type="synonym">Pomatoschistus caucasicus</name>
    <dbReference type="NCBI Taxonomy" id="637954"/>
    <lineage>
        <taxon>Eukaryota</taxon>
        <taxon>Metazoa</taxon>
        <taxon>Chordata</taxon>
        <taxon>Craniata</taxon>
        <taxon>Vertebrata</taxon>
        <taxon>Euteleostomi</taxon>
        <taxon>Actinopterygii</taxon>
        <taxon>Neopterygii</taxon>
        <taxon>Teleostei</taxon>
        <taxon>Neoteleostei</taxon>
        <taxon>Acanthomorphata</taxon>
        <taxon>Gobiaria</taxon>
        <taxon>Gobiiformes</taxon>
        <taxon>Gobioidei</taxon>
        <taxon>Gobiidae</taxon>
        <taxon>Gobiinae</taxon>
        <taxon>Knipowitschia</taxon>
    </lineage>
</organism>
<evidence type="ECO:0000256" key="1">
    <source>
        <dbReference type="ARBA" id="ARBA00001971"/>
    </source>
</evidence>
<evidence type="ECO:0000313" key="16">
    <source>
        <dbReference type="EMBL" id="CAL1588307.1"/>
    </source>
</evidence>
<feature type="transmembrane region" description="Helical" evidence="15">
    <location>
        <begin position="12"/>
        <end position="30"/>
    </location>
</feature>
<keyword evidence="10 13" id="KW-0408">Iron</keyword>
<evidence type="ECO:0000256" key="10">
    <source>
        <dbReference type="ARBA" id="ARBA00023004"/>
    </source>
</evidence>
<keyword evidence="6 13" id="KW-0479">Metal-binding</keyword>
<dbReference type="AlphaFoldDB" id="A0AAV2KJL4"/>
<dbReference type="GO" id="GO:0016712">
    <property type="term" value="F:oxidoreductase activity, acting on paired donors, with incorporation or reduction of molecular oxygen, reduced flavin or flavoprotein as one donor, and incorporation of one atom of oxygen"/>
    <property type="evidence" value="ECO:0007669"/>
    <property type="project" value="TreeGrafter"/>
</dbReference>
<comment type="subcellular location">
    <subcellularLocation>
        <location evidence="3">Endoplasmic reticulum membrane</location>
    </subcellularLocation>
    <subcellularLocation>
        <location evidence="2">Microsome membrane</location>
    </subcellularLocation>
</comment>
<keyword evidence="11 14" id="KW-0503">Monooxygenase</keyword>
<dbReference type="InterPro" id="IPR002401">
    <property type="entry name" value="Cyt_P450_E_grp-I"/>
</dbReference>
<dbReference type="EMBL" id="OZ035840">
    <property type="protein sequence ID" value="CAL1588307.1"/>
    <property type="molecule type" value="Genomic_DNA"/>
</dbReference>
<dbReference type="SUPFAM" id="SSF48264">
    <property type="entry name" value="Cytochrome P450"/>
    <property type="match status" value="1"/>
</dbReference>
<evidence type="ECO:0000256" key="3">
    <source>
        <dbReference type="ARBA" id="ARBA00004586"/>
    </source>
</evidence>
<accession>A0AAV2KJL4</accession>
<evidence type="ECO:0000256" key="4">
    <source>
        <dbReference type="ARBA" id="ARBA00010617"/>
    </source>
</evidence>
<dbReference type="PRINTS" id="PR00463">
    <property type="entry name" value="EP450I"/>
</dbReference>
<evidence type="ECO:0000313" key="17">
    <source>
        <dbReference type="Proteomes" id="UP001497482"/>
    </source>
</evidence>
<dbReference type="GO" id="GO:0006805">
    <property type="term" value="P:xenobiotic metabolic process"/>
    <property type="evidence" value="ECO:0007669"/>
    <property type="project" value="TreeGrafter"/>
</dbReference>
<evidence type="ECO:0000256" key="13">
    <source>
        <dbReference type="PIRSR" id="PIRSR602401-1"/>
    </source>
</evidence>
<evidence type="ECO:0000256" key="7">
    <source>
        <dbReference type="ARBA" id="ARBA00022824"/>
    </source>
</evidence>
<dbReference type="PROSITE" id="PS00086">
    <property type="entry name" value="CYTOCHROME_P450"/>
    <property type="match status" value="1"/>
</dbReference>
<comment type="similarity">
    <text evidence="4 14">Belongs to the cytochrome P450 family.</text>
</comment>
<keyword evidence="12 15" id="KW-0472">Membrane</keyword>
<dbReference type="InterPro" id="IPR050182">
    <property type="entry name" value="Cytochrome_P450_fam2"/>
</dbReference>
<dbReference type="Proteomes" id="UP001497482">
    <property type="component" value="Chromosome 18"/>
</dbReference>
<evidence type="ECO:0000256" key="8">
    <source>
        <dbReference type="ARBA" id="ARBA00022848"/>
    </source>
</evidence>
<gene>
    <name evidence="16" type="ORF">KC01_LOCUS18125</name>
</gene>
<dbReference type="InterPro" id="IPR036396">
    <property type="entry name" value="Cyt_P450_sf"/>
</dbReference>
<keyword evidence="9 14" id="KW-0560">Oxidoreductase</keyword>
<dbReference type="Gene3D" id="1.10.630.10">
    <property type="entry name" value="Cytochrome P450"/>
    <property type="match status" value="1"/>
</dbReference>
<evidence type="ECO:0000256" key="5">
    <source>
        <dbReference type="ARBA" id="ARBA00022617"/>
    </source>
</evidence>
<dbReference type="PANTHER" id="PTHR24300">
    <property type="entry name" value="CYTOCHROME P450 508A4-RELATED"/>
    <property type="match status" value="1"/>
</dbReference>
<proteinExistence type="inferred from homology"/>
<evidence type="ECO:0000256" key="15">
    <source>
        <dbReference type="SAM" id="Phobius"/>
    </source>
</evidence>
<dbReference type="FunFam" id="1.10.630.10:FF:000010">
    <property type="entry name" value="cytochrome P450 2W1 isoform X2"/>
    <property type="match status" value="1"/>
</dbReference>
<evidence type="ECO:0000256" key="2">
    <source>
        <dbReference type="ARBA" id="ARBA00004524"/>
    </source>
</evidence>
<comment type="cofactor">
    <cofactor evidence="1 13">
        <name>heme</name>
        <dbReference type="ChEBI" id="CHEBI:30413"/>
    </cofactor>
</comment>
<feature type="binding site" description="axial binding residue" evidence="13">
    <location>
        <position position="444"/>
    </location>
    <ligand>
        <name>heme</name>
        <dbReference type="ChEBI" id="CHEBI:30413"/>
    </ligand>
    <ligandPart>
        <name>Fe</name>
        <dbReference type="ChEBI" id="CHEBI:18248"/>
    </ligandPart>
</feature>
<dbReference type="GO" id="GO:0005506">
    <property type="term" value="F:iron ion binding"/>
    <property type="evidence" value="ECO:0007669"/>
    <property type="project" value="InterPro"/>
</dbReference>
<sequence length="501" mass="57227">MDYASVLSSPTYLLGTIALILVLWLINNSLRAGDLRKEPPGPRPWPLLGNLPQLDLNRPHVSLHEMSKKYGNIFTIYFGPNKAVVLAGFKTVKDALVGFPEEFGDRDCPPIFQDLTQGHGILFSNGEIWREMRRFALTTLRDFGMGKRLAEEKITEECHYLVEEFEKHKGKPFDTTRAVNHATSNIISSIVYGSRFQYTDLRFKNLVARANENIRLSASVPIQLYNMFPRLFCWGNNRKQMLSNADKTISDVHKLITSLNATLNPESSRGFIDCFLMRKKKDEDLQNQNTYFHEKNLTISVTNLFAAGTDTTAATLRWGLLCMIKYPHIQEQVHQELKREVGCRRISVDDRKNLPFTNAVIHETLRFSNILPLSLPHKTSKDFTFHGYFMKKDTVVIPLLASVLYDENEWESPYTFNPSHFLNEEGKFIKKDAFLPFSAGRRACLGEGLAKMELFLIFATLLQRFHFTPAPGVREEDLLLTPSLGFTLTPSQHKLCATVRS</sequence>
<evidence type="ECO:0000256" key="9">
    <source>
        <dbReference type="ARBA" id="ARBA00023002"/>
    </source>
</evidence>
<keyword evidence="15" id="KW-0812">Transmembrane</keyword>
<dbReference type="GO" id="GO:0020037">
    <property type="term" value="F:heme binding"/>
    <property type="evidence" value="ECO:0007669"/>
    <property type="project" value="InterPro"/>
</dbReference>
<evidence type="ECO:0008006" key="18">
    <source>
        <dbReference type="Google" id="ProtNLM"/>
    </source>
</evidence>
<evidence type="ECO:0000256" key="14">
    <source>
        <dbReference type="RuleBase" id="RU000461"/>
    </source>
</evidence>
<dbReference type="Pfam" id="PF00067">
    <property type="entry name" value="p450"/>
    <property type="match status" value="1"/>
</dbReference>
<keyword evidence="8" id="KW-0492">Microsome</keyword>
<dbReference type="InterPro" id="IPR017972">
    <property type="entry name" value="Cyt_P450_CS"/>
</dbReference>
<keyword evidence="5 13" id="KW-0349">Heme</keyword>